<reference evidence="2" key="2">
    <citation type="submission" date="2020-01" db="EMBL/GenBank/DDBJ databases">
        <authorList>
            <consortium name="NCBI Pathogen Detection Project"/>
        </authorList>
    </citation>
    <scope>NUCLEOTIDE SEQUENCE</scope>
    <source>
        <strain evidence="2">OLC2673_Aeromonas</strain>
    </source>
</reference>
<dbReference type="AlphaFoldDB" id="A0AAD3UFJ5"/>
<sequence>MNLLAAVGVIYLWFTFWEYYNGETQARLLFRMRINVYRSAEPKLFWTIIVIQSVIGFSLIVSSMLYA</sequence>
<dbReference type="Proteomes" id="UP000859505">
    <property type="component" value="Unassembled WGS sequence"/>
</dbReference>
<proteinExistence type="predicted"/>
<reference evidence="2" key="1">
    <citation type="journal article" date="2018" name="Genome Biol.">
        <title>SKESA: strategic k-mer extension for scrupulous assemblies.</title>
        <authorList>
            <person name="Souvorov A."/>
            <person name="Agarwala R."/>
            <person name="Lipman D.J."/>
        </authorList>
    </citation>
    <scope>NUCLEOTIDE SEQUENCE</scope>
    <source>
        <strain evidence="2">OLC2673_Aeromonas</strain>
    </source>
</reference>
<comment type="caution">
    <text evidence="2">The sequence shown here is derived from an EMBL/GenBank/DDBJ whole genome shotgun (WGS) entry which is preliminary data.</text>
</comment>
<evidence type="ECO:0000313" key="2">
    <source>
        <dbReference type="EMBL" id="HAT6346560.1"/>
    </source>
</evidence>
<gene>
    <name evidence="2" type="ORF">JAJ28_004374</name>
</gene>
<feature type="transmembrane region" description="Helical" evidence="1">
    <location>
        <begin position="44"/>
        <end position="66"/>
    </location>
</feature>
<organism evidence="2 3">
    <name type="scientific">Aeromonas hydrophila</name>
    <dbReference type="NCBI Taxonomy" id="644"/>
    <lineage>
        <taxon>Bacteria</taxon>
        <taxon>Pseudomonadati</taxon>
        <taxon>Pseudomonadota</taxon>
        <taxon>Gammaproteobacteria</taxon>
        <taxon>Aeromonadales</taxon>
        <taxon>Aeromonadaceae</taxon>
        <taxon>Aeromonas</taxon>
    </lineage>
</organism>
<evidence type="ECO:0000313" key="3">
    <source>
        <dbReference type="Proteomes" id="UP000859505"/>
    </source>
</evidence>
<keyword evidence="1" id="KW-0812">Transmembrane</keyword>
<name>A0AAD3UFJ5_AERHY</name>
<feature type="transmembrane region" description="Helical" evidence="1">
    <location>
        <begin position="6"/>
        <end position="23"/>
    </location>
</feature>
<dbReference type="EMBL" id="DACTUL010000059">
    <property type="protein sequence ID" value="HAT6346560.1"/>
    <property type="molecule type" value="Genomic_DNA"/>
</dbReference>
<keyword evidence="1" id="KW-0472">Membrane</keyword>
<protein>
    <submittedName>
        <fullName evidence="2">Uncharacterized protein</fullName>
    </submittedName>
</protein>
<keyword evidence="1" id="KW-1133">Transmembrane helix</keyword>
<evidence type="ECO:0000256" key="1">
    <source>
        <dbReference type="SAM" id="Phobius"/>
    </source>
</evidence>
<accession>A0AAD3UFJ5</accession>